<evidence type="ECO:0000256" key="2">
    <source>
        <dbReference type="ARBA" id="ARBA00022679"/>
    </source>
</evidence>
<dbReference type="Gene3D" id="3.90.550.10">
    <property type="entry name" value="Spore Coat Polysaccharide Biosynthesis Protein SpsA, Chain A"/>
    <property type="match status" value="1"/>
</dbReference>
<evidence type="ECO:0000313" key="4">
    <source>
        <dbReference type="EMBL" id="VYS95686.1"/>
    </source>
</evidence>
<dbReference type="EMBL" id="CACRSK010000003">
    <property type="protein sequence ID" value="VYS95686.1"/>
    <property type="molecule type" value="Genomic_DNA"/>
</dbReference>
<gene>
    <name evidence="4" type="primary">epsJ_2</name>
    <name evidence="4" type="ORF">CULFYP111_01014</name>
</gene>
<dbReference type="SUPFAM" id="SSF53448">
    <property type="entry name" value="Nucleotide-diphospho-sugar transferases"/>
    <property type="match status" value="1"/>
</dbReference>
<dbReference type="AlphaFoldDB" id="A0A6N2SRA5"/>
<dbReference type="CDD" id="cd00761">
    <property type="entry name" value="Glyco_tranf_GTA_type"/>
    <property type="match status" value="1"/>
</dbReference>
<dbReference type="Pfam" id="PF00535">
    <property type="entry name" value="Glycos_transf_2"/>
    <property type="match status" value="1"/>
</dbReference>
<dbReference type="InterPro" id="IPR029044">
    <property type="entry name" value="Nucleotide-diphossugar_trans"/>
</dbReference>
<keyword evidence="2 4" id="KW-0808">Transferase</keyword>
<protein>
    <submittedName>
        <fullName evidence="4">Putative glycosyltransferase EpsJ</fullName>
        <ecNumber evidence="4">2.4.-.-</ecNumber>
    </submittedName>
</protein>
<evidence type="ECO:0000259" key="3">
    <source>
        <dbReference type="Pfam" id="PF00535"/>
    </source>
</evidence>
<dbReference type="GO" id="GO:0016758">
    <property type="term" value="F:hexosyltransferase activity"/>
    <property type="evidence" value="ECO:0007669"/>
    <property type="project" value="UniProtKB-ARBA"/>
</dbReference>
<dbReference type="PANTHER" id="PTHR22916">
    <property type="entry name" value="GLYCOSYLTRANSFERASE"/>
    <property type="match status" value="1"/>
</dbReference>
<name>A0A6N2SRA5_9BACT</name>
<dbReference type="RefSeq" id="WP_156847369.1">
    <property type="nucleotide sequence ID" value="NZ_CACRSK010000003.1"/>
</dbReference>
<dbReference type="InterPro" id="IPR001173">
    <property type="entry name" value="Glyco_trans_2-like"/>
</dbReference>
<accession>A0A6N2SRA5</accession>
<keyword evidence="1 4" id="KW-0328">Glycosyltransferase</keyword>
<proteinExistence type="predicted"/>
<organism evidence="4">
    <name type="scientific">Campylobacter ureolyticus</name>
    <dbReference type="NCBI Taxonomy" id="827"/>
    <lineage>
        <taxon>Bacteria</taxon>
        <taxon>Pseudomonadati</taxon>
        <taxon>Campylobacterota</taxon>
        <taxon>Epsilonproteobacteria</taxon>
        <taxon>Campylobacterales</taxon>
        <taxon>Campylobacteraceae</taxon>
        <taxon>Campylobacter</taxon>
    </lineage>
</organism>
<sequence length="327" mass="38235">MSNPLVSIIVPVYNAENFIEKCAATLFEQDYDNIEYIFVNDCTPDNSIKVLNRVIENFPNRKDNIKIINKLKNEGLPQARKTGLENSNGKYIMHVDSDDWVELDMVSSLVKEAIKTDADMVICDYYINYSKKEIYKKTFPINNLSSGDIMNKTLTLEILSSMWCKLVKKEIYSKVIFPVFSNREDMFVNLQFYSIIKKYSYLNCAFYHYNKANDSSITQNYGSNKNINDLRDFYIATKNFLQDNNLSESIKYLNIGLCYSIVSVSNGNSKKLFDAICPNANSIKYIWKNKTLNFIKKIVFSLPFLHLEWLYVIIKKFYKMIKERVYD</sequence>
<evidence type="ECO:0000256" key="1">
    <source>
        <dbReference type="ARBA" id="ARBA00022676"/>
    </source>
</evidence>
<dbReference type="EC" id="2.4.-.-" evidence="4"/>
<dbReference type="PANTHER" id="PTHR22916:SF51">
    <property type="entry name" value="GLYCOSYLTRANSFERASE EPSH-RELATED"/>
    <property type="match status" value="1"/>
</dbReference>
<feature type="domain" description="Glycosyltransferase 2-like" evidence="3">
    <location>
        <begin position="7"/>
        <end position="173"/>
    </location>
</feature>
<reference evidence="4" key="1">
    <citation type="submission" date="2019-11" db="EMBL/GenBank/DDBJ databases">
        <authorList>
            <person name="Feng L."/>
        </authorList>
    </citation>
    <scope>NUCLEOTIDE SEQUENCE</scope>
    <source>
        <strain evidence="4">CUreolyticusLFYP111</strain>
    </source>
</reference>